<keyword evidence="8" id="KW-1185">Reference proteome</keyword>
<dbReference type="InterPro" id="IPR051027">
    <property type="entry name" value="bZIP_transcription_factors"/>
</dbReference>
<sequence>MPAFVQSCSTPVGDLTFRSHLDVFATTPYQMISPSSQTSTAFPMSRNNITYKPTPSQIGIFFEEAIDTSPVPIEVGLGSSYIASPTQPAEFKTLGGNEAPQNTLPTVEGDKKLNHRPRNRRRSQAISAPSESSPSGQAAESPKPRKRGRNPKKQAKEQKAAGQQEDLHGDDLIKDPRRRRVLERNRIAATKCRHRKRDEALALASREQAMEDQNRYLSTCFDSLTAEIYYLKTQLLRHTDCNCVLIQKYIANEAKKSVNGLLVCSSAFHTHDSSLSPDYGSSSGASIADSWSMHRPEADSSPPPWTNPFQQGHGASEVRDMFDMGLEPFQTAAMPPDSMVSVLPLARQVQWSGAICQ</sequence>
<dbReference type="Gene3D" id="1.20.5.170">
    <property type="match status" value="1"/>
</dbReference>
<dbReference type="OrthoDB" id="295274at2759"/>
<dbReference type="GO" id="GO:0003700">
    <property type="term" value="F:DNA-binding transcription factor activity"/>
    <property type="evidence" value="ECO:0007669"/>
    <property type="project" value="InterPro"/>
</dbReference>
<evidence type="ECO:0000259" key="6">
    <source>
        <dbReference type="PROSITE" id="PS50217"/>
    </source>
</evidence>
<keyword evidence="3" id="KW-0804">Transcription</keyword>
<dbReference type="GO" id="GO:0005634">
    <property type="term" value="C:nucleus"/>
    <property type="evidence" value="ECO:0007669"/>
    <property type="project" value="UniProtKB-SubCell"/>
</dbReference>
<dbReference type="InterPro" id="IPR004827">
    <property type="entry name" value="bZIP"/>
</dbReference>
<name>A0A9W8QS75_9HYPO</name>
<keyword evidence="2" id="KW-0805">Transcription regulation</keyword>
<evidence type="ECO:0000256" key="5">
    <source>
        <dbReference type="SAM" id="MobiDB-lite"/>
    </source>
</evidence>
<feature type="compositionally biased region" description="Basic residues" evidence="5">
    <location>
        <begin position="113"/>
        <end position="123"/>
    </location>
</feature>
<feature type="region of interest" description="Disordered" evidence="5">
    <location>
        <begin position="291"/>
        <end position="312"/>
    </location>
</feature>
<feature type="region of interest" description="Disordered" evidence="5">
    <location>
        <begin position="88"/>
        <end position="178"/>
    </location>
</feature>
<dbReference type="EMBL" id="JAOQAV010000125">
    <property type="protein sequence ID" value="KAJ4177144.1"/>
    <property type="molecule type" value="Genomic_DNA"/>
</dbReference>
<reference evidence="7" key="1">
    <citation type="submission" date="2022-09" db="EMBL/GenBank/DDBJ databases">
        <title>Fusarium specimens isolated from Avocado Roots.</title>
        <authorList>
            <person name="Stajich J."/>
            <person name="Roper C."/>
            <person name="Heimlech-Rivalta G."/>
        </authorList>
    </citation>
    <scope>NUCLEOTIDE SEQUENCE</scope>
    <source>
        <strain evidence="7">A02</strain>
    </source>
</reference>
<feature type="compositionally biased region" description="Polar residues" evidence="5">
    <location>
        <begin position="124"/>
        <end position="138"/>
    </location>
</feature>
<evidence type="ECO:0000256" key="2">
    <source>
        <dbReference type="ARBA" id="ARBA00023015"/>
    </source>
</evidence>
<feature type="compositionally biased region" description="Basic residues" evidence="5">
    <location>
        <begin position="144"/>
        <end position="153"/>
    </location>
</feature>
<evidence type="ECO:0000313" key="7">
    <source>
        <dbReference type="EMBL" id="KAJ4177144.1"/>
    </source>
</evidence>
<organism evidence="7 8">
    <name type="scientific">Fusarium falciforme</name>
    <dbReference type="NCBI Taxonomy" id="195108"/>
    <lineage>
        <taxon>Eukaryota</taxon>
        <taxon>Fungi</taxon>
        <taxon>Dikarya</taxon>
        <taxon>Ascomycota</taxon>
        <taxon>Pezizomycotina</taxon>
        <taxon>Sordariomycetes</taxon>
        <taxon>Hypocreomycetidae</taxon>
        <taxon>Hypocreales</taxon>
        <taxon>Nectriaceae</taxon>
        <taxon>Fusarium</taxon>
        <taxon>Fusarium solani species complex</taxon>
    </lineage>
</organism>
<accession>A0A9W8QS75</accession>
<dbReference type="Proteomes" id="UP001152087">
    <property type="component" value="Unassembled WGS sequence"/>
</dbReference>
<comment type="subcellular location">
    <subcellularLocation>
        <location evidence="1">Nucleus</location>
    </subcellularLocation>
</comment>
<feature type="domain" description="BZIP" evidence="6">
    <location>
        <begin position="175"/>
        <end position="238"/>
    </location>
</feature>
<evidence type="ECO:0000256" key="4">
    <source>
        <dbReference type="ARBA" id="ARBA00023242"/>
    </source>
</evidence>
<evidence type="ECO:0000256" key="3">
    <source>
        <dbReference type="ARBA" id="ARBA00023163"/>
    </source>
</evidence>
<dbReference type="PROSITE" id="PS00036">
    <property type="entry name" value="BZIP_BASIC"/>
    <property type="match status" value="1"/>
</dbReference>
<dbReference type="PROSITE" id="PS50217">
    <property type="entry name" value="BZIP"/>
    <property type="match status" value="1"/>
</dbReference>
<dbReference type="SMART" id="SM00338">
    <property type="entry name" value="BRLZ"/>
    <property type="match status" value="1"/>
</dbReference>
<dbReference type="PANTHER" id="PTHR19304">
    <property type="entry name" value="CYCLIC-AMP RESPONSE ELEMENT BINDING PROTEIN"/>
    <property type="match status" value="1"/>
</dbReference>
<proteinExistence type="predicted"/>
<dbReference type="AlphaFoldDB" id="A0A9W8QS75"/>
<dbReference type="SUPFAM" id="SSF57959">
    <property type="entry name" value="Leucine zipper domain"/>
    <property type="match status" value="1"/>
</dbReference>
<dbReference type="Pfam" id="PF00170">
    <property type="entry name" value="bZIP_1"/>
    <property type="match status" value="1"/>
</dbReference>
<protein>
    <recommendedName>
        <fullName evidence="6">BZIP domain-containing protein</fullName>
    </recommendedName>
</protein>
<gene>
    <name evidence="7" type="ORF">NW755_014023</name>
</gene>
<keyword evidence="4" id="KW-0539">Nucleus</keyword>
<feature type="compositionally biased region" description="Basic and acidic residues" evidence="5">
    <location>
        <begin position="154"/>
        <end position="175"/>
    </location>
</feature>
<evidence type="ECO:0000313" key="8">
    <source>
        <dbReference type="Proteomes" id="UP001152087"/>
    </source>
</evidence>
<evidence type="ECO:0000256" key="1">
    <source>
        <dbReference type="ARBA" id="ARBA00004123"/>
    </source>
</evidence>
<comment type="caution">
    <text evidence="7">The sequence shown here is derived from an EMBL/GenBank/DDBJ whole genome shotgun (WGS) entry which is preliminary data.</text>
</comment>
<dbReference type="InterPro" id="IPR046347">
    <property type="entry name" value="bZIP_sf"/>
</dbReference>